<dbReference type="InterPro" id="IPR040764">
    <property type="entry name" value="CvfB_WH"/>
</dbReference>
<proteinExistence type="predicted"/>
<dbReference type="PANTHER" id="PTHR37296:SF1">
    <property type="entry name" value="CONSERVED VIRULENCE FACTOR B"/>
    <property type="match status" value="1"/>
</dbReference>
<dbReference type="EMBL" id="CAKOGP040000668">
    <property type="protein sequence ID" value="CAJ1937666.1"/>
    <property type="molecule type" value="Genomic_DNA"/>
</dbReference>
<reference evidence="3" key="1">
    <citation type="submission" date="2023-08" db="EMBL/GenBank/DDBJ databases">
        <authorList>
            <person name="Audoor S."/>
            <person name="Bilcke G."/>
        </authorList>
    </citation>
    <scope>NUCLEOTIDE SEQUENCE</scope>
</reference>
<evidence type="ECO:0000256" key="1">
    <source>
        <dbReference type="SAM" id="MobiDB-lite"/>
    </source>
</evidence>
<dbReference type="InterPro" id="IPR014464">
    <property type="entry name" value="CvfB_fam"/>
</dbReference>
<name>A0AAD2CNS6_9STRA</name>
<organism evidence="3 4">
    <name type="scientific">Cylindrotheca closterium</name>
    <dbReference type="NCBI Taxonomy" id="2856"/>
    <lineage>
        <taxon>Eukaryota</taxon>
        <taxon>Sar</taxon>
        <taxon>Stramenopiles</taxon>
        <taxon>Ochrophyta</taxon>
        <taxon>Bacillariophyta</taxon>
        <taxon>Bacillariophyceae</taxon>
        <taxon>Bacillariophycidae</taxon>
        <taxon>Bacillariales</taxon>
        <taxon>Bacillariaceae</taxon>
        <taxon>Cylindrotheca</taxon>
    </lineage>
</organism>
<dbReference type="Gene3D" id="1.10.10.10">
    <property type="entry name" value="Winged helix-like DNA-binding domain superfamily/Winged helix DNA-binding domain"/>
    <property type="match status" value="1"/>
</dbReference>
<dbReference type="AlphaFoldDB" id="A0AAD2CNS6"/>
<dbReference type="Pfam" id="PF17783">
    <property type="entry name" value="WHD_CvfB"/>
    <property type="match status" value="1"/>
</dbReference>
<accession>A0AAD2CNS6</accession>
<comment type="caution">
    <text evidence="3">The sequence shown here is derived from an EMBL/GenBank/DDBJ whole genome shotgun (WGS) entry which is preliminary data.</text>
</comment>
<evidence type="ECO:0000259" key="2">
    <source>
        <dbReference type="Pfam" id="PF17783"/>
    </source>
</evidence>
<dbReference type="Proteomes" id="UP001295423">
    <property type="component" value="Unassembled WGS sequence"/>
</dbReference>
<sequence length="233" mass="25396">MNLWTPLYAALFLTPSKPVIGFQPIHLGQTASISTICSVGAFDTIHQQRPVSNPQQSCRYSSSSDDDTSTPVFKPGSMIQVEIVSFGPLGASVNVIGVSHDSNDILPEGEEPYATGLIYQQEISYFRSARDNVDVVRGEILPAYVQKVRDDDKLDIALRVFGGKQKSMEASDQIMEMLRESPDGTLEVGDKSAPEDINRLFPGVSKTAFKRAVGALYKKGLITPSPNSISIKE</sequence>
<dbReference type="InterPro" id="IPR036388">
    <property type="entry name" value="WH-like_DNA-bd_sf"/>
</dbReference>
<feature type="domain" description="Conserved virulence factor B-like winged helix" evidence="2">
    <location>
        <begin position="172"/>
        <end position="229"/>
    </location>
</feature>
<keyword evidence="4" id="KW-1185">Reference proteome</keyword>
<gene>
    <name evidence="3" type="ORF">CYCCA115_LOCUS5758</name>
</gene>
<feature type="region of interest" description="Disordered" evidence="1">
    <location>
        <begin position="52"/>
        <end position="71"/>
    </location>
</feature>
<evidence type="ECO:0000313" key="4">
    <source>
        <dbReference type="Proteomes" id="UP001295423"/>
    </source>
</evidence>
<protein>
    <recommendedName>
        <fullName evidence="2">Conserved virulence factor B-like winged helix domain-containing protein</fullName>
    </recommendedName>
</protein>
<evidence type="ECO:0000313" key="3">
    <source>
        <dbReference type="EMBL" id="CAJ1937666.1"/>
    </source>
</evidence>
<dbReference type="PANTHER" id="PTHR37296">
    <property type="entry name" value="CONSERVED VIRULENCE FACTOR B"/>
    <property type="match status" value="1"/>
</dbReference>